<dbReference type="PROSITE" id="PS51118">
    <property type="entry name" value="HTH_HXLR"/>
    <property type="match status" value="1"/>
</dbReference>
<sequence length="132" mass="14542">MSSETTVECPMNALLRILMGPWTSYILWTLRQQGPQRFGVLKRLIPGISSRVLTERLRMLGDAGVVHREPLMTIPPQVTYSLTQRGAELSPVLDALDALARKWSEEDVRAGRAFPQPASASPEKTTVLATAA</sequence>
<dbReference type="SUPFAM" id="SSF46785">
    <property type="entry name" value="Winged helix' DNA-binding domain"/>
    <property type="match status" value="1"/>
</dbReference>
<feature type="compositionally biased region" description="Polar residues" evidence="4">
    <location>
        <begin position="118"/>
        <end position="132"/>
    </location>
</feature>
<dbReference type="EMBL" id="CABM01000047">
    <property type="protein sequence ID" value="CBH97775.1"/>
    <property type="molecule type" value="Genomic_DNA"/>
</dbReference>
<evidence type="ECO:0000256" key="2">
    <source>
        <dbReference type="ARBA" id="ARBA00023125"/>
    </source>
</evidence>
<accession>E6PS69</accession>
<name>E6PS69_9ZZZZ</name>
<dbReference type="AlphaFoldDB" id="E6PS69"/>
<evidence type="ECO:0000256" key="4">
    <source>
        <dbReference type="SAM" id="MobiDB-lite"/>
    </source>
</evidence>
<dbReference type="Gene3D" id="1.10.10.10">
    <property type="entry name" value="Winged helix-like DNA-binding domain superfamily/Winged helix DNA-binding domain"/>
    <property type="match status" value="1"/>
</dbReference>
<dbReference type="GO" id="GO:0003677">
    <property type="term" value="F:DNA binding"/>
    <property type="evidence" value="ECO:0007669"/>
    <property type="project" value="UniProtKB-KW"/>
</dbReference>
<dbReference type="PANTHER" id="PTHR33204:SF37">
    <property type="entry name" value="HTH-TYPE TRANSCRIPTIONAL REGULATOR YODB"/>
    <property type="match status" value="1"/>
</dbReference>
<keyword evidence="1" id="KW-0805">Transcription regulation</keyword>
<reference evidence="6" key="1">
    <citation type="submission" date="2009-10" db="EMBL/GenBank/DDBJ databases">
        <title>Diversity of trophic interactions inside an arsenic-rich microbial ecosystem.</title>
        <authorList>
            <person name="Bertin P.N."/>
            <person name="Heinrich-Salmeron A."/>
            <person name="Pelletier E."/>
            <person name="Goulhen-Chollet F."/>
            <person name="Arsene-Ploetze F."/>
            <person name="Gallien S."/>
            <person name="Calteau A."/>
            <person name="Vallenet D."/>
            <person name="Casiot C."/>
            <person name="Chane-Woon-Ming B."/>
            <person name="Giloteaux L."/>
            <person name="Barakat M."/>
            <person name="Bonnefoy V."/>
            <person name="Bruneel O."/>
            <person name="Chandler M."/>
            <person name="Cleiss J."/>
            <person name="Duran R."/>
            <person name="Elbaz-Poulichet F."/>
            <person name="Fonknechten N."/>
            <person name="Lauga B."/>
            <person name="Mornico D."/>
            <person name="Ortet P."/>
            <person name="Schaeffer C."/>
            <person name="Siguier P."/>
            <person name="Alexander Thil Smith A."/>
            <person name="Van Dorsselaer A."/>
            <person name="Weissenbach J."/>
            <person name="Medigue C."/>
            <person name="Le Paslier D."/>
        </authorList>
    </citation>
    <scope>NUCLEOTIDE SEQUENCE</scope>
</reference>
<dbReference type="Pfam" id="PF01638">
    <property type="entry name" value="HxlR"/>
    <property type="match status" value="1"/>
</dbReference>
<feature type="domain" description="HTH hxlR-type" evidence="5">
    <location>
        <begin position="9"/>
        <end position="108"/>
    </location>
</feature>
<dbReference type="InterPro" id="IPR036390">
    <property type="entry name" value="WH_DNA-bd_sf"/>
</dbReference>
<dbReference type="InterPro" id="IPR036388">
    <property type="entry name" value="WH-like_DNA-bd_sf"/>
</dbReference>
<gene>
    <name evidence="6" type="ORF">CARN2_3250</name>
</gene>
<keyword evidence="2" id="KW-0238">DNA-binding</keyword>
<keyword evidence="3" id="KW-0804">Transcription</keyword>
<comment type="caution">
    <text evidence="6">The sequence shown here is derived from an EMBL/GenBank/DDBJ whole genome shotgun (WGS) entry which is preliminary data.</text>
</comment>
<protein>
    <submittedName>
        <fullName evidence="6">Transcriptional regulator, HxlR family protein (Modular protein)</fullName>
    </submittedName>
</protein>
<evidence type="ECO:0000259" key="5">
    <source>
        <dbReference type="PROSITE" id="PS51118"/>
    </source>
</evidence>
<dbReference type="InterPro" id="IPR002577">
    <property type="entry name" value="HTH_HxlR"/>
</dbReference>
<proteinExistence type="predicted"/>
<feature type="region of interest" description="Disordered" evidence="4">
    <location>
        <begin position="113"/>
        <end position="132"/>
    </location>
</feature>
<evidence type="ECO:0000256" key="1">
    <source>
        <dbReference type="ARBA" id="ARBA00023015"/>
    </source>
</evidence>
<evidence type="ECO:0000256" key="3">
    <source>
        <dbReference type="ARBA" id="ARBA00023163"/>
    </source>
</evidence>
<dbReference type="PANTHER" id="PTHR33204">
    <property type="entry name" value="TRANSCRIPTIONAL REGULATOR, MARR FAMILY"/>
    <property type="match status" value="1"/>
</dbReference>
<evidence type="ECO:0000313" key="6">
    <source>
        <dbReference type="EMBL" id="CBH97775.1"/>
    </source>
</evidence>
<organism evidence="6">
    <name type="scientific">mine drainage metagenome</name>
    <dbReference type="NCBI Taxonomy" id="410659"/>
    <lineage>
        <taxon>unclassified sequences</taxon>
        <taxon>metagenomes</taxon>
        <taxon>ecological metagenomes</taxon>
    </lineage>
</organism>